<evidence type="ECO:0000313" key="1">
    <source>
        <dbReference type="EMBL" id="KAJ7625905.1"/>
    </source>
</evidence>
<keyword evidence="2" id="KW-1185">Reference proteome</keyword>
<proteinExistence type="predicted"/>
<organism evidence="1 2">
    <name type="scientific">Roridomyces roridus</name>
    <dbReference type="NCBI Taxonomy" id="1738132"/>
    <lineage>
        <taxon>Eukaryota</taxon>
        <taxon>Fungi</taxon>
        <taxon>Dikarya</taxon>
        <taxon>Basidiomycota</taxon>
        <taxon>Agaricomycotina</taxon>
        <taxon>Agaricomycetes</taxon>
        <taxon>Agaricomycetidae</taxon>
        <taxon>Agaricales</taxon>
        <taxon>Marasmiineae</taxon>
        <taxon>Mycenaceae</taxon>
        <taxon>Roridomyces</taxon>
    </lineage>
</organism>
<protein>
    <submittedName>
        <fullName evidence="1">Uncharacterized protein</fullName>
    </submittedName>
</protein>
<dbReference type="AlphaFoldDB" id="A0AAD7FKY9"/>
<sequence length="230" mass="25299">MSAVLRMVIGLNAYLEHEEIFILPVLSMLPKFSALRSLKLVDLKITELPSQPTLTQLILTNSKFTTYSGFIRSMTGLGNLRNLELWGTTWGRALPGQPSTVPPIILDSLHLCIFDEPPEDELIPFNVVDSSHIAPRVTDSCGSSARIDFSQNLGLQDLEIHDALGFHVATGEIYDVFGLESVVTVPSALSLCMSLSTNPEGGLVLGAPQRAWVPRSFGATHYYGRIFRWS</sequence>
<evidence type="ECO:0000313" key="2">
    <source>
        <dbReference type="Proteomes" id="UP001221142"/>
    </source>
</evidence>
<comment type="caution">
    <text evidence="1">The sequence shown here is derived from an EMBL/GenBank/DDBJ whole genome shotgun (WGS) entry which is preliminary data.</text>
</comment>
<dbReference type="Proteomes" id="UP001221142">
    <property type="component" value="Unassembled WGS sequence"/>
</dbReference>
<name>A0AAD7FKY9_9AGAR</name>
<dbReference type="EMBL" id="JARKIF010000012">
    <property type="protein sequence ID" value="KAJ7625905.1"/>
    <property type="molecule type" value="Genomic_DNA"/>
</dbReference>
<accession>A0AAD7FKY9</accession>
<dbReference type="SUPFAM" id="SSF52047">
    <property type="entry name" value="RNI-like"/>
    <property type="match status" value="1"/>
</dbReference>
<reference evidence="1" key="1">
    <citation type="submission" date="2023-03" db="EMBL/GenBank/DDBJ databases">
        <title>Massive genome expansion in bonnet fungi (Mycena s.s.) driven by repeated elements and novel gene families across ecological guilds.</title>
        <authorList>
            <consortium name="Lawrence Berkeley National Laboratory"/>
            <person name="Harder C.B."/>
            <person name="Miyauchi S."/>
            <person name="Viragh M."/>
            <person name="Kuo A."/>
            <person name="Thoen E."/>
            <person name="Andreopoulos B."/>
            <person name="Lu D."/>
            <person name="Skrede I."/>
            <person name="Drula E."/>
            <person name="Henrissat B."/>
            <person name="Morin E."/>
            <person name="Kohler A."/>
            <person name="Barry K."/>
            <person name="LaButti K."/>
            <person name="Morin E."/>
            <person name="Salamov A."/>
            <person name="Lipzen A."/>
            <person name="Mereny Z."/>
            <person name="Hegedus B."/>
            <person name="Baldrian P."/>
            <person name="Stursova M."/>
            <person name="Weitz H."/>
            <person name="Taylor A."/>
            <person name="Grigoriev I.V."/>
            <person name="Nagy L.G."/>
            <person name="Martin F."/>
            <person name="Kauserud H."/>
        </authorList>
    </citation>
    <scope>NUCLEOTIDE SEQUENCE</scope>
    <source>
        <strain evidence="1">9284</strain>
    </source>
</reference>
<gene>
    <name evidence="1" type="ORF">FB45DRAFT_1030236</name>
</gene>